<evidence type="ECO:0000256" key="4">
    <source>
        <dbReference type="ARBA" id="ARBA00023163"/>
    </source>
</evidence>
<comment type="caution">
    <text evidence="6">The sequence shown here is derived from an EMBL/GenBank/DDBJ whole genome shotgun (WGS) entry which is preliminary data.</text>
</comment>
<keyword evidence="7" id="KW-1185">Reference proteome</keyword>
<dbReference type="InterPro" id="IPR000847">
    <property type="entry name" value="LysR_HTH_N"/>
</dbReference>
<dbReference type="EMBL" id="JAJHVV010000005">
    <property type="protein sequence ID" value="MCK6263503.1"/>
    <property type="molecule type" value="Genomic_DNA"/>
</dbReference>
<comment type="similarity">
    <text evidence="1">Belongs to the LysR transcriptional regulatory family.</text>
</comment>
<dbReference type="Pfam" id="PF03466">
    <property type="entry name" value="LysR_substrate"/>
    <property type="match status" value="1"/>
</dbReference>
<accession>A0A9X1XKR0</accession>
<dbReference type="InterPro" id="IPR036390">
    <property type="entry name" value="WH_DNA-bd_sf"/>
</dbReference>
<evidence type="ECO:0000256" key="1">
    <source>
        <dbReference type="ARBA" id="ARBA00009437"/>
    </source>
</evidence>
<dbReference type="PANTHER" id="PTHR30118">
    <property type="entry name" value="HTH-TYPE TRANSCRIPTIONAL REGULATOR LEUO-RELATED"/>
    <property type="match status" value="1"/>
</dbReference>
<dbReference type="PANTHER" id="PTHR30118:SF7">
    <property type="entry name" value="TRANSCRIPTIONAL REGULATOR LYSR FAMILY"/>
    <property type="match status" value="1"/>
</dbReference>
<feature type="domain" description="HTH lysR-type" evidence="5">
    <location>
        <begin position="12"/>
        <end position="69"/>
    </location>
</feature>
<dbReference type="Gene3D" id="1.10.10.10">
    <property type="entry name" value="Winged helix-like DNA-binding domain superfamily/Winged helix DNA-binding domain"/>
    <property type="match status" value="1"/>
</dbReference>
<dbReference type="Gene3D" id="3.40.190.10">
    <property type="entry name" value="Periplasmic binding protein-like II"/>
    <property type="match status" value="2"/>
</dbReference>
<dbReference type="Proteomes" id="UP001139559">
    <property type="component" value="Unassembled WGS sequence"/>
</dbReference>
<reference evidence="6" key="1">
    <citation type="submission" date="2021-11" db="EMBL/GenBank/DDBJ databases">
        <title>Vibrio ZSDE26 sp. nov. and Vibrio ZSDZ34 sp. nov., isolated from coastal seawater in Qingdao.</title>
        <authorList>
            <person name="Zhang P."/>
        </authorList>
    </citation>
    <scope>NUCLEOTIDE SEQUENCE</scope>
    <source>
        <strain evidence="6">ZSDE26</strain>
    </source>
</reference>
<sequence>MGHFVNRSAFTLSLNSLRLIQVLGHEKSTARAAEKLYVTQSAISKSLKKLREQLQDELFIRHPHGLAPTPYCERILLRIPDLQLRFEEALEIEHSFNAHNYNGLIRIAISPVLYQPIVTTLFDALHQQAPNAQLHFENWSWDTDSKIKSRQLDLGINFSPIDISKGIHRTNIGQSEFKICCKSGHPIVEQGASIATMASYPLTMMILPHQYTTKHYLEQYLEEHGYEANILTKVDQMNICFEILKKTDSIMAVSDLAKNSIPEGLTLVTPQQEVEIPLLSIATYSSSNSNNAFHRWLVDMSKQCVSELKA</sequence>
<name>A0A9X1XKR0_9VIBR</name>
<dbReference type="InterPro" id="IPR036388">
    <property type="entry name" value="WH-like_DNA-bd_sf"/>
</dbReference>
<evidence type="ECO:0000259" key="5">
    <source>
        <dbReference type="PROSITE" id="PS50931"/>
    </source>
</evidence>
<proteinExistence type="inferred from homology"/>
<dbReference type="InterPro" id="IPR050389">
    <property type="entry name" value="LysR-type_TF"/>
</dbReference>
<dbReference type="PRINTS" id="PR00039">
    <property type="entry name" value="HTHLYSR"/>
</dbReference>
<dbReference type="GO" id="GO:0003700">
    <property type="term" value="F:DNA-binding transcription factor activity"/>
    <property type="evidence" value="ECO:0007669"/>
    <property type="project" value="InterPro"/>
</dbReference>
<evidence type="ECO:0000256" key="3">
    <source>
        <dbReference type="ARBA" id="ARBA00023125"/>
    </source>
</evidence>
<keyword evidence="4" id="KW-0804">Transcription</keyword>
<dbReference type="AlphaFoldDB" id="A0A9X1XKR0"/>
<evidence type="ECO:0000313" key="6">
    <source>
        <dbReference type="EMBL" id="MCK6263503.1"/>
    </source>
</evidence>
<dbReference type="InterPro" id="IPR005119">
    <property type="entry name" value="LysR_subst-bd"/>
</dbReference>
<dbReference type="SUPFAM" id="SSF53850">
    <property type="entry name" value="Periplasmic binding protein-like II"/>
    <property type="match status" value="1"/>
</dbReference>
<dbReference type="SUPFAM" id="SSF46785">
    <property type="entry name" value="Winged helix' DNA-binding domain"/>
    <property type="match status" value="1"/>
</dbReference>
<evidence type="ECO:0000256" key="2">
    <source>
        <dbReference type="ARBA" id="ARBA00023015"/>
    </source>
</evidence>
<organism evidence="6 7">
    <name type="scientific">Vibrio amylolyticus</name>
    <dbReference type="NCBI Taxonomy" id="2847292"/>
    <lineage>
        <taxon>Bacteria</taxon>
        <taxon>Pseudomonadati</taxon>
        <taxon>Pseudomonadota</taxon>
        <taxon>Gammaproteobacteria</taxon>
        <taxon>Vibrionales</taxon>
        <taxon>Vibrionaceae</taxon>
        <taxon>Vibrio</taxon>
    </lineage>
</organism>
<dbReference type="Pfam" id="PF00126">
    <property type="entry name" value="HTH_1"/>
    <property type="match status" value="1"/>
</dbReference>
<keyword evidence="2" id="KW-0805">Transcription regulation</keyword>
<evidence type="ECO:0000313" key="7">
    <source>
        <dbReference type="Proteomes" id="UP001139559"/>
    </source>
</evidence>
<dbReference type="GO" id="GO:0003677">
    <property type="term" value="F:DNA binding"/>
    <property type="evidence" value="ECO:0007669"/>
    <property type="project" value="UniProtKB-KW"/>
</dbReference>
<gene>
    <name evidence="6" type="ORF">KP803_09485</name>
</gene>
<protein>
    <submittedName>
        <fullName evidence="6">LysR family transcriptional regulator</fullName>
    </submittedName>
</protein>
<dbReference type="PROSITE" id="PS50931">
    <property type="entry name" value="HTH_LYSR"/>
    <property type="match status" value="1"/>
</dbReference>
<dbReference type="RefSeq" id="WP_248008587.1">
    <property type="nucleotide sequence ID" value="NZ_JAJHVV010000005.1"/>
</dbReference>
<keyword evidence="3" id="KW-0238">DNA-binding</keyword>